<evidence type="ECO:0000256" key="4">
    <source>
        <dbReference type="ARBA" id="ARBA00013673"/>
    </source>
</evidence>
<evidence type="ECO:0000313" key="16">
    <source>
        <dbReference type="EMBL" id="CEJ06816.1"/>
    </source>
</evidence>
<name>A0A8S0X285_9FIRM</name>
<sequence>MLHRFKITEMGNRAFWLRGKEREHLVRVLRLGPGDRLIGFDNSGGEWLAEVAEIAEESVTCVIVAESRPDVEAHREVVLAAGLTKGEKLEWVIQKGTELGMRSFIPLRTKRSVLRLEGGKARERVERWQKIAAEAAKQSGRVQEPRVRAVSDWAELPESLPRGCQCLIPYEAERVRGLKSVLNTLERGRSVVLLIGPEGGFDPAEVAWAEDHLQAIRVSLGPRILRAETAALAALTMVLADSGDLG</sequence>
<comment type="function">
    <text evidence="10 12">Specifically methylates the N3 position of the uracil ring of uridine 1498 (m3U1498) in 16S rRNA. Acts on the fully assembled 30S ribosomal subunit.</text>
</comment>
<comment type="catalytic activity">
    <reaction evidence="11 12">
        <text>uridine(1498) in 16S rRNA + S-adenosyl-L-methionine = N(3)-methyluridine(1498) in 16S rRNA + S-adenosyl-L-homocysteine + H(+)</text>
        <dbReference type="Rhea" id="RHEA:42920"/>
        <dbReference type="Rhea" id="RHEA-COMP:10283"/>
        <dbReference type="Rhea" id="RHEA-COMP:10284"/>
        <dbReference type="ChEBI" id="CHEBI:15378"/>
        <dbReference type="ChEBI" id="CHEBI:57856"/>
        <dbReference type="ChEBI" id="CHEBI:59789"/>
        <dbReference type="ChEBI" id="CHEBI:65315"/>
        <dbReference type="ChEBI" id="CHEBI:74502"/>
        <dbReference type="EC" id="2.1.1.193"/>
    </reaction>
</comment>
<dbReference type="InterPro" id="IPR046887">
    <property type="entry name" value="RsmE_PUA-like"/>
</dbReference>
<dbReference type="EMBL" id="LR746496">
    <property type="protein sequence ID" value="CAA7603481.1"/>
    <property type="molecule type" value="Genomic_DNA"/>
</dbReference>
<protein>
    <recommendedName>
        <fullName evidence="4 12">Ribosomal RNA small subunit methyltransferase E</fullName>
        <ecNumber evidence="3 12">2.1.1.193</ecNumber>
    </recommendedName>
</protein>
<accession>A0A8S0X285</accession>
<keyword evidence="17" id="KW-1185">Reference proteome</keyword>
<dbReference type="Gene3D" id="3.40.1280.10">
    <property type="match status" value="1"/>
</dbReference>
<keyword evidence="5 12" id="KW-0963">Cytoplasm</keyword>
<dbReference type="KEGG" id="aacx:DEACI_4309"/>
<evidence type="ECO:0000256" key="5">
    <source>
        <dbReference type="ARBA" id="ARBA00022490"/>
    </source>
</evidence>
<dbReference type="InterPro" id="IPR006700">
    <property type="entry name" value="RsmE"/>
</dbReference>
<dbReference type="CDD" id="cd18084">
    <property type="entry name" value="RsmE-like"/>
    <property type="match status" value="1"/>
</dbReference>
<comment type="subcellular location">
    <subcellularLocation>
        <location evidence="1 12">Cytoplasm</location>
    </subcellularLocation>
</comment>
<evidence type="ECO:0000256" key="2">
    <source>
        <dbReference type="ARBA" id="ARBA00005528"/>
    </source>
</evidence>
<keyword evidence="7 12" id="KW-0489">Methyltransferase</keyword>
<dbReference type="PIRSF" id="PIRSF015601">
    <property type="entry name" value="MTase_slr0722"/>
    <property type="match status" value="1"/>
</dbReference>
<evidence type="ECO:0000256" key="12">
    <source>
        <dbReference type="PIRNR" id="PIRNR015601"/>
    </source>
</evidence>
<dbReference type="GO" id="GO:0070475">
    <property type="term" value="P:rRNA base methylation"/>
    <property type="evidence" value="ECO:0007669"/>
    <property type="project" value="TreeGrafter"/>
</dbReference>
<dbReference type="GO" id="GO:0005737">
    <property type="term" value="C:cytoplasm"/>
    <property type="evidence" value="ECO:0007669"/>
    <property type="project" value="UniProtKB-SubCell"/>
</dbReference>
<evidence type="ECO:0000256" key="11">
    <source>
        <dbReference type="ARBA" id="ARBA00047944"/>
    </source>
</evidence>
<reference evidence="15" key="2">
    <citation type="submission" date="2020-01" db="EMBL/GenBank/DDBJ databases">
        <authorList>
            <person name="Hornung B."/>
        </authorList>
    </citation>
    <scope>NUCLEOTIDE SEQUENCE</scope>
    <source>
        <strain evidence="15">PacBioINE</strain>
    </source>
</reference>
<dbReference type="InterPro" id="IPR029028">
    <property type="entry name" value="Alpha/beta_knot_MTases"/>
</dbReference>
<evidence type="ECO:0000256" key="1">
    <source>
        <dbReference type="ARBA" id="ARBA00004496"/>
    </source>
</evidence>
<gene>
    <name evidence="16" type="ORF">DEACI_1267</name>
    <name evidence="15" type="ORF">DEACI_4309</name>
</gene>
<dbReference type="SUPFAM" id="SSF88697">
    <property type="entry name" value="PUA domain-like"/>
    <property type="match status" value="1"/>
</dbReference>
<evidence type="ECO:0000256" key="7">
    <source>
        <dbReference type="ARBA" id="ARBA00022603"/>
    </source>
</evidence>
<dbReference type="InterPro" id="IPR015947">
    <property type="entry name" value="PUA-like_sf"/>
</dbReference>
<dbReference type="Pfam" id="PF04452">
    <property type="entry name" value="Methyltrans_RNA"/>
    <property type="match status" value="1"/>
</dbReference>
<organism evidence="15">
    <name type="scientific">Acididesulfobacillus acetoxydans</name>
    <dbReference type="NCBI Taxonomy" id="1561005"/>
    <lineage>
        <taxon>Bacteria</taxon>
        <taxon>Bacillati</taxon>
        <taxon>Bacillota</taxon>
        <taxon>Clostridia</taxon>
        <taxon>Eubacteriales</taxon>
        <taxon>Peptococcaceae</taxon>
        <taxon>Acididesulfobacillus</taxon>
    </lineage>
</organism>
<evidence type="ECO:0000256" key="10">
    <source>
        <dbReference type="ARBA" id="ARBA00025699"/>
    </source>
</evidence>
<evidence type="ECO:0000313" key="17">
    <source>
        <dbReference type="Proteomes" id="UP001071230"/>
    </source>
</evidence>
<keyword evidence="8 12" id="KW-0808">Transferase</keyword>
<dbReference type="EMBL" id="CDGJ01000033">
    <property type="protein sequence ID" value="CEJ06816.1"/>
    <property type="molecule type" value="Genomic_DNA"/>
</dbReference>
<evidence type="ECO:0000256" key="6">
    <source>
        <dbReference type="ARBA" id="ARBA00022552"/>
    </source>
</evidence>
<evidence type="ECO:0000259" key="14">
    <source>
        <dbReference type="Pfam" id="PF20260"/>
    </source>
</evidence>
<comment type="similarity">
    <text evidence="2 12">Belongs to the RNA methyltransferase RsmE family.</text>
</comment>
<proteinExistence type="inferred from homology"/>
<keyword evidence="6 12" id="KW-0698">rRNA processing</keyword>
<evidence type="ECO:0000256" key="8">
    <source>
        <dbReference type="ARBA" id="ARBA00022679"/>
    </source>
</evidence>
<evidence type="ECO:0000259" key="13">
    <source>
        <dbReference type="Pfam" id="PF04452"/>
    </source>
</evidence>
<evidence type="ECO:0000256" key="3">
    <source>
        <dbReference type="ARBA" id="ARBA00012328"/>
    </source>
</evidence>
<dbReference type="InterPro" id="IPR046886">
    <property type="entry name" value="RsmE_MTase_dom"/>
</dbReference>
<dbReference type="SUPFAM" id="SSF75217">
    <property type="entry name" value="alpha/beta knot"/>
    <property type="match status" value="1"/>
</dbReference>
<keyword evidence="9 12" id="KW-0949">S-adenosyl-L-methionine</keyword>
<dbReference type="PANTHER" id="PTHR30027">
    <property type="entry name" value="RIBOSOMAL RNA SMALL SUBUNIT METHYLTRANSFERASE E"/>
    <property type="match status" value="1"/>
</dbReference>
<dbReference type="GO" id="GO:0070042">
    <property type="term" value="F:rRNA (uridine-N3-)-methyltransferase activity"/>
    <property type="evidence" value="ECO:0007669"/>
    <property type="project" value="TreeGrafter"/>
</dbReference>
<dbReference type="AlphaFoldDB" id="A0A8S0X285"/>
<reference evidence="16" key="1">
    <citation type="submission" date="2014-11" db="EMBL/GenBank/DDBJ databases">
        <authorList>
            <person name="Hornung B.V."/>
        </authorList>
    </citation>
    <scope>NUCLEOTIDE SEQUENCE</scope>
    <source>
        <strain evidence="16">INE</strain>
    </source>
</reference>
<dbReference type="Proteomes" id="UP000836597">
    <property type="component" value="Chromosome"/>
</dbReference>
<evidence type="ECO:0000256" key="9">
    <source>
        <dbReference type="ARBA" id="ARBA00022691"/>
    </source>
</evidence>
<dbReference type="EC" id="2.1.1.193" evidence="3 12"/>
<feature type="domain" description="Ribosomal RNA small subunit methyltransferase E methyltransferase" evidence="13">
    <location>
        <begin position="74"/>
        <end position="238"/>
    </location>
</feature>
<evidence type="ECO:0000313" key="15">
    <source>
        <dbReference type="EMBL" id="CAA7603481.1"/>
    </source>
</evidence>
<dbReference type="Pfam" id="PF20260">
    <property type="entry name" value="PUA_4"/>
    <property type="match status" value="1"/>
</dbReference>
<dbReference type="PANTHER" id="PTHR30027:SF3">
    <property type="entry name" value="16S RRNA (URACIL(1498)-N(3))-METHYLTRANSFERASE"/>
    <property type="match status" value="1"/>
</dbReference>
<dbReference type="NCBIfam" id="TIGR00046">
    <property type="entry name" value="RsmE family RNA methyltransferase"/>
    <property type="match status" value="1"/>
</dbReference>
<feature type="domain" description="Ribosomal RNA small subunit methyltransferase E PUA-like" evidence="14">
    <location>
        <begin position="17"/>
        <end position="63"/>
    </location>
</feature>
<dbReference type="InterPro" id="IPR029026">
    <property type="entry name" value="tRNA_m1G_MTases_N"/>
</dbReference>
<dbReference type="Proteomes" id="UP001071230">
    <property type="component" value="Unassembled WGS sequence"/>
</dbReference>